<dbReference type="Proteomes" id="UP000184749">
    <property type="component" value="Plasmid pRgalIE4872d"/>
</dbReference>
<accession>A0A1L5NXS4</accession>
<gene>
    <name evidence="1" type="ORF">IE4872_PD02157</name>
</gene>
<geneLocation type="plasmid" evidence="2">
    <name>prgalie4872d</name>
</geneLocation>
<proteinExistence type="predicted"/>
<organism evidence="1 2">
    <name type="scientific">Rhizobium gallicum</name>
    <dbReference type="NCBI Taxonomy" id="56730"/>
    <lineage>
        <taxon>Bacteria</taxon>
        <taxon>Pseudomonadati</taxon>
        <taxon>Pseudomonadota</taxon>
        <taxon>Alphaproteobacteria</taxon>
        <taxon>Hyphomicrobiales</taxon>
        <taxon>Rhizobiaceae</taxon>
        <taxon>Rhizobium/Agrobacterium group</taxon>
        <taxon>Rhizobium</taxon>
    </lineage>
</organism>
<reference evidence="1 2" key="1">
    <citation type="submission" date="2016-09" db="EMBL/GenBank/DDBJ databases">
        <title>The complete genome sequences of Rhizobium gallicum, symbiovars gallicum and phaseoli, symbionts associated to common bean (Phaseolus vulgaris).</title>
        <authorList>
            <person name="Bustos P."/>
            <person name="Santamaria R.I."/>
            <person name="Perez-Carrascal O.M."/>
            <person name="Juarez S."/>
            <person name="Lozano L."/>
            <person name="Martinez-Flores I."/>
            <person name="Martinez-Romero E."/>
            <person name="Cevallos M."/>
            <person name="Romero D."/>
            <person name="Davila G."/>
            <person name="Gonzalez V."/>
        </authorList>
    </citation>
    <scope>NUCLEOTIDE SEQUENCE [LARGE SCALE GENOMIC DNA]</scope>
    <source>
        <strain evidence="1 2">IE4872</strain>
        <plasmid evidence="2">prgalie4872d</plasmid>
    </source>
</reference>
<sequence length="159" mass="18330">MRRLPAPAGFQPVCLDRWQPERQPSAGALSWRLRCGIDPETERITLRMTGAGPQERYRSQDCDCATAAVISRTRYLRYRCGLAATASYPAEFSEPLKANNNRSVRDEHGEYFQLYSPTVKSVFRDCRKARLSEIRRGKAIFRITALRKHLRPVAFRRPD</sequence>
<evidence type="ECO:0000313" key="2">
    <source>
        <dbReference type="Proteomes" id="UP000184749"/>
    </source>
</evidence>
<dbReference type="EMBL" id="CP017105">
    <property type="protein sequence ID" value="APO72669.1"/>
    <property type="molecule type" value="Genomic_DNA"/>
</dbReference>
<evidence type="ECO:0000313" key="1">
    <source>
        <dbReference type="EMBL" id="APO72669.1"/>
    </source>
</evidence>
<keyword evidence="1" id="KW-0614">Plasmid</keyword>
<protein>
    <submittedName>
        <fullName evidence="1">Uncharacterized protein</fullName>
    </submittedName>
</protein>
<name>A0A1L5NXS4_9HYPH</name>
<dbReference type="AlphaFoldDB" id="A0A1L5NXS4"/>